<evidence type="ECO:0000256" key="3">
    <source>
        <dbReference type="ARBA" id="ARBA00009523"/>
    </source>
</evidence>
<evidence type="ECO:0000256" key="5">
    <source>
        <dbReference type="ARBA" id="ARBA00022692"/>
    </source>
</evidence>
<dbReference type="PANTHER" id="PTHR42770">
    <property type="entry name" value="AMINO ACID TRANSPORTER-RELATED"/>
    <property type="match status" value="1"/>
</dbReference>
<dbReference type="GO" id="GO:0022857">
    <property type="term" value="F:transmembrane transporter activity"/>
    <property type="evidence" value="ECO:0007669"/>
    <property type="project" value="InterPro"/>
</dbReference>
<comment type="similarity">
    <text evidence="3">Belongs to the amino acid-polyamine-organocation (APC) superfamily.</text>
</comment>
<dbReference type="InterPro" id="IPR002293">
    <property type="entry name" value="AA/rel_permease1"/>
</dbReference>
<dbReference type="GO" id="GO:0005886">
    <property type="term" value="C:plasma membrane"/>
    <property type="evidence" value="ECO:0007669"/>
    <property type="project" value="UniProtKB-SubCell"/>
</dbReference>
<evidence type="ECO:0000256" key="8">
    <source>
        <dbReference type="SAM" id="Phobius"/>
    </source>
</evidence>
<feature type="transmembrane region" description="Helical" evidence="8">
    <location>
        <begin position="250"/>
        <end position="276"/>
    </location>
</feature>
<dbReference type="PANTHER" id="PTHR42770:SF7">
    <property type="entry name" value="MEMBRANE PROTEIN"/>
    <property type="match status" value="1"/>
</dbReference>
<organism evidence="9 10">
    <name type="scientific">Mycolicibacterium conceptionense</name>
    <dbReference type="NCBI Taxonomy" id="451644"/>
    <lineage>
        <taxon>Bacteria</taxon>
        <taxon>Bacillati</taxon>
        <taxon>Actinomycetota</taxon>
        <taxon>Actinomycetes</taxon>
        <taxon>Mycobacteriales</taxon>
        <taxon>Mycobacteriaceae</taxon>
        <taxon>Mycolicibacterium</taxon>
    </lineage>
</organism>
<keyword evidence="6 8" id="KW-1133">Transmembrane helix</keyword>
<dbReference type="OrthoDB" id="9762947at2"/>
<reference evidence="9 10" key="1">
    <citation type="submission" date="2015-06" db="EMBL/GenBank/DDBJ databases">
        <title>Genome sequence of Mycobacterium conceptionense strain MLE.</title>
        <authorList>
            <person name="Greninger A.L."/>
            <person name="Cunningham G."/>
            <person name="Chiu C.Y."/>
            <person name="Miller S."/>
        </authorList>
    </citation>
    <scope>NUCLEOTIDE SEQUENCE [LARGE SCALE GENOMIC DNA]</scope>
    <source>
        <strain evidence="9 10">MLE</strain>
    </source>
</reference>
<feature type="transmembrane region" description="Helical" evidence="8">
    <location>
        <begin position="435"/>
        <end position="453"/>
    </location>
</feature>
<dbReference type="RefSeq" id="WP_019346455.1">
    <property type="nucleotide sequence ID" value="NZ_AGSZ01000395.1"/>
</dbReference>
<comment type="subcellular location">
    <subcellularLocation>
        <location evidence="2">Cell membrane</location>
        <topology evidence="2">Multi-pass membrane protein</topology>
    </subcellularLocation>
</comment>
<feature type="transmembrane region" description="Helical" evidence="8">
    <location>
        <begin position="207"/>
        <end position="229"/>
    </location>
</feature>
<feature type="transmembrane region" description="Helical" evidence="8">
    <location>
        <begin position="28"/>
        <end position="55"/>
    </location>
</feature>
<feature type="transmembrane region" description="Helical" evidence="8">
    <location>
        <begin position="374"/>
        <end position="398"/>
    </location>
</feature>
<evidence type="ECO:0000313" key="9">
    <source>
        <dbReference type="EMBL" id="KMV13684.1"/>
    </source>
</evidence>
<dbReference type="Pfam" id="PF13520">
    <property type="entry name" value="AA_permease_2"/>
    <property type="match status" value="1"/>
</dbReference>
<comment type="caution">
    <text evidence="9">The sequence shown here is derived from an EMBL/GenBank/DDBJ whole genome shotgun (WGS) entry which is preliminary data.</text>
</comment>
<dbReference type="PIRSF" id="PIRSF006060">
    <property type="entry name" value="AA_transporter"/>
    <property type="match status" value="1"/>
</dbReference>
<sequence length="470" mass="49664">MHEQFSREADRQDGEENLRYTQELSRSLGLWGNVALCVAAITPAVGVFAIAPILLNMAGTGAVWALLIAGLLGLSMAACYGELGSAYPIAGGDYSVISRTLGKAAGFVSLVFTGPVCAFLIPAVVALTVATYLNVVVPLDARWVGAVVIALGTLIAILGVRFSARLVGLLLTIELLVVVFVTLLGFAQTQHSLSEVLRPTTFGPEGAQNLAAGVLLAAVAVAAFTYNGFQGALLFSEETSGGGRNIARSVFISLGVAVSFGVIPVLGGLLGARSLAEFTTSATPWQQLLTDTGGEGFNTIVSLGIALAVVNGVMALTPYFARVVYSSGRDWMWPGPISRALARVHPRFETPWVATLVIGVAGVLLILTTDVETMATVIGTIIALEMILVAVSAIVSRIRFPRLSRPYRMPLWPAAPTAASALCLVVLAEQTRKDQIAALVIVGMSLLYYRFYLRPRSETHMKMLNPAESD</sequence>
<protein>
    <submittedName>
        <fullName evidence="9">Amino acid transporter</fullName>
    </submittedName>
</protein>
<dbReference type="Gene3D" id="1.20.1740.10">
    <property type="entry name" value="Amino acid/polyamine transporter I"/>
    <property type="match status" value="1"/>
</dbReference>
<evidence type="ECO:0000313" key="10">
    <source>
        <dbReference type="Proteomes" id="UP000037594"/>
    </source>
</evidence>
<evidence type="ECO:0000256" key="2">
    <source>
        <dbReference type="ARBA" id="ARBA00004651"/>
    </source>
</evidence>
<keyword evidence="5 8" id="KW-0812">Transmembrane</keyword>
<feature type="transmembrane region" description="Helical" evidence="8">
    <location>
        <begin position="61"/>
        <end position="83"/>
    </location>
</feature>
<proteinExistence type="inferred from homology"/>
<evidence type="ECO:0000256" key="7">
    <source>
        <dbReference type="ARBA" id="ARBA00023136"/>
    </source>
</evidence>
<dbReference type="EMBL" id="LFOD01000080">
    <property type="protein sequence ID" value="KMV13684.1"/>
    <property type="molecule type" value="Genomic_DNA"/>
</dbReference>
<dbReference type="AlphaFoldDB" id="A0A0J8WL46"/>
<feature type="transmembrane region" description="Helical" evidence="8">
    <location>
        <begin position="141"/>
        <end position="160"/>
    </location>
</feature>
<feature type="transmembrane region" description="Helical" evidence="8">
    <location>
        <begin position="348"/>
        <end position="368"/>
    </location>
</feature>
<accession>A0A0J8WL46</accession>
<evidence type="ECO:0000256" key="4">
    <source>
        <dbReference type="ARBA" id="ARBA00022475"/>
    </source>
</evidence>
<keyword evidence="4" id="KW-1003">Cell membrane</keyword>
<feature type="transmembrane region" description="Helical" evidence="8">
    <location>
        <begin position="104"/>
        <end position="129"/>
    </location>
</feature>
<dbReference type="Proteomes" id="UP000037594">
    <property type="component" value="Unassembled WGS sequence"/>
</dbReference>
<comment type="function">
    <text evidence="1">Probable amino-acid or metabolite transport protein.</text>
</comment>
<feature type="transmembrane region" description="Helical" evidence="8">
    <location>
        <begin position="296"/>
        <end position="321"/>
    </location>
</feature>
<gene>
    <name evidence="9" type="ORF">ACT17_33985</name>
</gene>
<evidence type="ECO:0000256" key="6">
    <source>
        <dbReference type="ARBA" id="ARBA00022989"/>
    </source>
</evidence>
<feature type="transmembrane region" description="Helical" evidence="8">
    <location>
        <begin position="167"/>
        <end position="187"/>
    </location>
</feature>
<evidence type="ECO:0000256" key="1">
    <source>
        <dbReference type="ARBA" id="ARBA00002249"/>
    </source>
</evidence>
<name>A0A0J8WL46_9MYCO</name>
<feature type="transmembrane region" description="Helical" evidence="8">
    <location>
        <begin position="410"/>
        <end position="429"/>
    </location>
</feature>
<dbReference type="PATRIC" id="fig|451644.5.peg.6990"/>
<dbReference type="InterPro" id="IPR050367">
    <property type="entry name" value="APC_superfamily"/>
</dbReference>
<keyword evidence="7 8" id="KW-0472">Membrane</keyword>